<dbReference type="InterPro" id="IPR046749">
    <property type="entry name" value="SHOCT_2"/>
</dbReference>
<sequence>MFVAQNNSVEYLISKSILKELLKDKLITEIEFTKIDAENKKSFNK</sequence>
<reference evidence="2 3" key="1">
    <citation type="submission" date="2024-11" db="EMBL/GenBank/DDBJ databases">
        <authorList>
            <person name="Heng Y.C."/>
            <person name="Lim A.C.H."/>
            <person name="Lee J.K.Y."/>
            <person name="Kittelmann S."/>
        </authorList>
    </citation>
    <scope>NUCLEOTIDE SEQUENCE [LARGE SCALE GENOMIC DNA]</scope>
    <source>
        <strain evidence="2 3">WILCCON 0114</strain>
    </source>
</reference>
<protein>
    <submittedName>
        <fullName evidence="2">SHOCT domain-containing protein</fullName>
    </submittedName>
</protein>
<dbReference type="EMBL" id="JBJIAA010000022">
    <property type="protein sequence ID" value="MFL0252921.1"/>
    <property type="molecule type" value="Genomic_DNA"/>
</dbReference>
<accession>A0ABW8TK47</accession>
<dbReference type="Proteomes" id="UP001623592">
    <property type="component" value="Unassembled WGS sequence"/>
</dbReference>
<organism evidence="2 3">
    <name type="scientific">Clostridium neuense</name>
    <dbReference type="NCBI Taxonomy" id="1728934"/>
    <lineage>
        <taxon>Bacteria</taxon>
        <taxon>Bacillati</taxon>
        <taxon>Bacillota</taxon>
        <taxon>Clostridia</taxon>
        <taxon>Eubacteriales</taxon>
        <taxon>Clostridiaceae</taxon>
        <taxon>Clostridium</taxon>
    </lineage>
</organism>
<dbReference type="RefSeq" id="WP_406789581.1">
    <property type="nucleotide sequence ID" value="NZ_JBJIAA010000022.1"/>
</dbReference>
<dbReference type="Pfam" id="PF20612">
    <property type="entry name" value="SHOCT_2"/>
    <property type="match status" value="1"/>
</dbReference>
<gene>
    <name evidence="2" type="ORF">ACJDT4_21165</name>
</gene>
<feature type="domain" description="SHOCT-like" evidence="1">
    <location>
        <begin position="6"/>
        <end position="43"/>
    </location>
</feature>
<comment type="caution">
    <text evidence="2">The sequence shown here is derived from an EMBL/GenBank/DDBJ whole genome shotgun (WGS) entry which is preliminary data.</text>
</comment>
<evidence type="ECO:0000259" key="1">
    <source>
        <dbReference type="Pfam" id="PF20612"/>
    </source>
</evidence>
<proteinExistence type="predicted"/>
<evidence type="ECO:0000313" key="3">
    <source>
        <dbReference type="Proteomes" id="UP001623592"/>
    </source>
</evidence>
<evidence type="ECO:0000313" key="2">
    <source>
        <dbReference type="EMBL" id="MFL0252921.1"/>
    </source>
</evidence>
<name>A0ABW8TK47_9CLOT</name>
<keyword evidence="3" id="KW-1185">Reference proteome</keyword>